<dbReference type="InterPro" id="IPR051834">
    <property type="entry name" value="RING_finger_E3_ligase"/>
</dbReference>
<dbReference type="SMART" id="SM00184">
    <property type="entry name" value="RING"/>
    <property type="match status" value="1"/>
</dbReference>
<evidence type="ECO:0000256" key="4">
    <source>
        <dbReference type="PROSITE-ProRule" id="PRU00175"/>
    </source>
</evidence>
<feature type="domain" description="RING-type" evidence="5">
    <location>
        <begin position="209"/>
        <end position="250"/>
    </location>
</feature>
<dbReference type="GO" id="GO:0008270">
    <property type="term" value="F:zinc ion binding"/>
    <property type="evidence" value="ECO:0007669"/>
    <property type="project" value="UniProtKB-KW"/>
</dbReference>
<evidence type="ECO:0000313" key="6">
    <source>
        <dbReference type="EMBL" id="QDY51951.1"/>
    </source>
</evidence>
<organism evidence="6">
    <name type="scientific">Mimiviridae sp. ChoanoV1</name>
    <dbReference type="NCBI Taxonomy" id="2596887"/>
    <lineage>
        <taxon>Viruses</taxon>
        <taxon>Varidnaviria</taxon>
        <taxon>Bamfordvirae</taxon>
        <taxon>Nucleocytoviricota</taxon>
        <taxon>Megaviricetes</taxon>
        <taxon>Imitervirales</taxon>
        <taxon>Schizomimiviridae</taxon>
    </lineage>
</organism>
<dbReference type="PANTHER" id="PTHR45931:SF3">
    <property type="entry name" value="RING ZINC FINGER-CONTAINING PROTEIN"/>
    <property type="match status" value="1"/>
</dbReference>
<dbReference type="PROSITE" id="PS50089">
    <property type="entry name" value="ZF_RING_2"/>
    <property type="match status" value="1"/>
</dbReference>
<keyword evidence="3" id="KW-0862">Zinc</keyword>
<dbReference type="EMBL" id="MK250086">
    <property type="protein sequence ID" value="QDY51951.1"/>
    <property type="molecule type" value="Genomic_DNA"/>
</dbReference>
<accession>A0A5B8IPA1</accession>
<evidence type="ECO:0000256" key="1">
    <source>
        <dbReference type="ARBA" id="ARBA00022723"/>
    </source>
</evidence>
<dbReference type="PANTHER" id="PTHR45931">
    <property type="entry name" value="SI:CH211-59O9.10"/>
    <property type="match status" value="1"/>
</dbReference>
<dbReference type="CDD" id="cd16454">
    <property type="entry name" value="RING-H2_PA-TM-RING"/>
    <property type="match status" value="1"/>
</dbReference>
<dbReference type="Gene3D" id="3.30.40.10">
    <property type="entry name" value="Zinc/RING finger domain, C3HC4 (zinc finger)"/>
    <property type="match status" value="1"/>
</dbReference>
<gene>
    <name evidence="6" type="ORF">2_23</name>
</gene>
<dbReference type="InterPro" id="IPR001841">
    <property type="entry name" value="Znf_RING"/>
</dbReference>
<evidence type="ECO:0000256" key="3">
    <source>
        <dbReference type="ARBA" id="ARBA00022833"/>
    </source>
</evidence>
<evidence type="ECO:0000259" key="5">
    <source>
        <dbReference type="PROSITE" id="PS50089"/>
    </source>
</evidence>
<keyword evidence="2 4" id="KW-0863">Zinc-finger</keyword>
<evidence type="ECO:0000256" key="2">
    <source>
        <dbReference type="ARBA" id="ARBA00022771"/>
    </source>
</evidence>
<dbReference type="Pfam" id="PF13639">
    <property type="entry name" value="zf-RING_2"/>
    <property type="match status" value="1"/>
</dbReference>
<keyword evidence="1" id="KW-0479">Metal-binding</keyword>
<dbReference type="GO" id="GO:0006511">
    <property type="term" value="P:ubiquitin-dependent protein catabolic process"/>
    <property type="evidence" value="ECO:0007669"/>
    <property type="project" value="TreeGrafter"/>
</dbReference>
<proteinExistence type="predicted"/>
<dbReference type="GO" id="GO:0061630">
    <property type="term" value="F:ubiquitin protein ligase activity"/>
    <property type="evidence" value="ECO:0007669"/>
    <property type="project" value="TreeGrafter"/>
</dbReference>
<reference evidence="6" key="1">
    <citation type="submission" date="2018-11" db="EMBL/GenBank/DDBJ databases">
        <title>A distinct lineage of giant viruses engineers rhodopsin photosystems in predatory marine eukaryotes.</title>
        <authorList>
            <person name="Needham D.M."/>
            <person name="Yoshizawa S."/>
            <person name="Hosaka T."/>
            <person name="Poirier C."/>
            <person name="Choi C.-J."/>
            <person name="Hehenberger E."/>
            <person name="Irwin N.A.T."/>
            <person name="Wilken S."/>
            <person name="Yung C.-M."/>
            <person name="Bachy C."/>
            <person name="Kurihara R."/>
            <person name="Nakajima Y."/>
            <person name="Kojima K."/>
            <person name="Kimura-Someya T."/>
            <person name="Leonard G."/>
            <person name="Malmstrom R.R."/>
            <person name="Mende D."/>
            <person name="Olson D.K."/>
            <person name="Sudo Y."/>
            <person name="Sudek S."/>
            <person name="Richards T.A."/>
            <person name="DeLong E.F."/>
            <person name="Keeling P.J."/>
            <person name="Santoro A.E."/>
            <person name="Shirouzu M."/>
            <person name="Iwasaki W."/>
            <person name="Worden A.Z."/>
        </authorList>
    </citation>
    <scope>NUCLEOTIDE SEQUENCE</scope>
</reference>
<sequence>MLSQRNYERYIHYRDHVRNPHINYIRLSNCKYCKQDKRDYYGLQHSRPNRNRNHYTNMNLLNFDRVRNILNIDNSIQSNINSSYNNPLVINHRPRQSMIRRIFNPFRRILPRFARGNSNRNSIRPPNTILRNNFVSGIVNNNNNVNNINVNNNNLNIDYFMNNSGIRPIQDDEIQDFEEFTDFEIKTLHKTVNKETEIEVFYEIKKGYCTICCEDINYSQIIRKFKCGHTFHYKCIDEWLENNTKCPICRYDINC</sequence>
<protein>
    <recommendedName>
        <fullName evidence="5">RING-type domain-containing protein</fullName>
    </recommendedName>
</protein>
<dbReference type="SUPFAM" id="SSF57850">
    <property type="entry name" value="RING/U-box"/>
    <property type="match status" value="1"/>
</dbReference>
<dbReference type="InterPro" id="IPR013083">
    <property type="entry name" value="Znf_RING/FYVE/PHD"/>
</dbReference>
<name>A0A5B8IPA1_9VIRU</name>